<dbReference type="AlphaFoldDB" id="A0A2B7XVQ0"/>
<name>A0A2B7XVQ0_9EURO</name>
<comment type="caution">
    <text evidence="1">The sequence shown here is derived from an EMBL/GenBank/DDBJ whole genome shotgun (WGS) entry which is preliminary data.</text>
</comment>
<organism evidence="1 2">
    <name type="scientific">Helicocarpus griseus UAMH5409</name>
    <dbReference type="NCBI Taxonomy" id="1447875"/>
    <lineage>
        <taxon>Eukaryota</taxon>
        <taxon>Fungi</taxon>
        <taxon>Dikarya</taxon>
        <taxon>Ascomycota</taxon>
        <taxon>Pezizomycotina</taxon>
        <taxon>Eurotiomycetes</taxon>
        <taxon>Eurotiomycetidae</taxon>
        <taxon>Onygenales</taxon>
        <taxon>Ajellomycetaceae</taxon>
        <taxon>Helicocarpus</taxon>
    </lineage>
</organism>
<dbReference type="EMBL" id="PDNB01000056">
    <property type="protein sequence ID" value="PGH12577.1"/>
    <property type="molecule type" value="Genomic_DNA"/>
</dbReference>
<dbReference type="OrthoDB" id="4760831at2759"/>
<accession>A0A2B7XVQ0</accession>
<evidence type="ECO:0008006" key="3">
    <source>
        <dbReference type="Google" id="ProtNLM"/>
    </source>
</evidence>
<reference evidence="1 2" key="1">
    <citation type="submission" date="2017-10" db="EMBL/GenBank/DDBJ databases">
        <title>Comparative genomics in systemic dimorphic fungi from Ajellomycetaceae.</title>
        <authorList>
            <person name="Munoz J.F."/>
            <person name="Mcewen J.G."/>
            <person name="Clay O.K."/>
            <person name="Cuomo C.A."/>
        </authorList>
    </citation>
    <scope>NUCLEOTIDE SEQUENCE [LARGE SCALE GENOMIC DNA]</scope>
    <source>
        <strain evidence="1 2">UAMH5409</strain>
    </source>
</reference>
<evidence type="ECO:0000313" key="2">
    <source>
        <dbReference type="Proteomes" id="UP000223968"/>
    </source>
</evidence>
<proteinExistence type="predicted"/>
<evidence type="ECO:0000313" key="1">
    <source>
        <dbReference type="EMBL" id="PGH12577.1"/>
    </source>
</evidence>
<protein>
    <recommendedName>
        <fullName evidence="3">Caspase family p20 domain-containing protein</fullName>
    </recommendedName>
</protein>
<dbReference type="Proteomes" id="UP000223968">
    <property type="component" value="Unassembled WGS sequence"/>
</dbReference>
<keyword evidence="2" id="KW-1185">Reference proteome</keyword>
<gene>
    <name evidence="1" type="ORF">AJ79_04198</name>
</gene>
<sequence length="359" mass="39931">MALRSKTLLSKKEFEDVLRTAVSRRTPKYTEYVSLHVRWEDDKHAAREGENFKELAKLLSFPPPKTCVLPSKEASFSLLSSSGEIMKKAVHSSKKVIFILHYAGNSMKDGTGQYPVSPKNQSVVHRVHVKSILRRLLDDIFAPFNVPVDILIILDCCLGFSATREPGSASRVVGVLGAGEREDLSGRGQSLSLQLLTEVQNRVQRGDETVEIADLMDTLQQKLPLDKRPVYAPSIGLGSIILPLNRIDVDKTSFNSEAKNHAQAPASPSRISLSSLVRSTFSLQVSNDINGVELENLFEWISALPRNKDLVLRLENAKPMRNSFLFIFESSRLVFLRLAGLPGVARLCEHDPSESSWIV</sequence>